<dbReference type="STRING" id="1257025.LEP1GSC203_1801"/>
<dbReference type="InterPro" id="IPR038731">
    <property type="entry name" value="RgtA/B/C-like"/>
</dbReference>
<evidence type="ECO:0000256" key="4">
    <source>
        <dbReference type="ARBA" id="ARBA00022679"/>
    </source>
</evidence>
<dbReference type="OrthoDB" id="9811222at2"/>
<feature type="transmembrane region" description="Helical" evidence="8">
    <location>
        <begin position="6"/>
        <end position="28"/>
    </location>
</feature>
<evidence type="ECO:0000256" key="3">
    <source>
        <dbReference type="ARBA" id="ARBA00022676"/>
    </source>
</evidence>
<evidence type="ECO:0000256" key="5">
    <source>
        <dbReference type="ARBA" id="ARBA00022692"/>
    </source>
</evidence>
<keyword evidence="3 10" id="KW-0328">Glycosyltransferase</keyword>
<evidence type="ECO:0000313" key="10">
    <source>
        <dbReference type="EMBL" id="EMY61369.1"/>
    </source>
</evidence>
<name>N1VNW5_9LEPT</name>
<gene>
    <name evidence="10" type="ORF">LEP1GSC203_1801</name>
</gene>
<proteinExistence type="predicted"/>
<keyword evidence="7 8" id="KW-0472">Membrane</keyword>
<evidence type="ECO:0000256" key="6">
    <source>
        <dbReference type="ARBA" id="ARBA00022989"/>
    </source>
</evidence>
<feature type="transmembrane region" description="Helical" evidence="8">
    <location>
        <begin position="308"/>
        <end position="328"/>
    </location>
</feature>
<keyword evidence="6 8" id="KW-1133">Transmembrane helix</keyword>
<dbReference type="AlphaFoldDB" id="N1VNW5"/>
<evidence type="ECO:0000256" key="7">
    <source>
        <dbReference type="ARBA" id="ARBA00023136"/>
    </source>
</evidence>
<dbReference type="GO" id="GO:0016763">
    <property type="term" value="F:pentosyltransferase activity"/>
    <property type="evidence" value="ECO:0007669"/>
    <property type="project" value="TreeGrafter"/>
</dbReference>
<feature type="transmembrane region" description="Helical" evidence="8">
    <location>
        <begin position="224"/>
        <end position="254"/>
    </location>
</feature>
<dbReference type="Pfam" id="PF13231">
    <property type="entry name" value="PMT_2"/>
    <property type="match status" value="1"/>
</dbReference>
<feature type="transmembrane region" description="Helical" evidence="8">
    <location>
        <begin position="260"/>
        <end position="277"/>
    </location>
</feature>
<reference evidence="10" key="1">
    <citation type="submission" date="2013-03" db="EMBL/GenBank/DDBJ databases">
        <authorList>
            <person name="Harkins D.M."/>
            <person name="Durkin A.S."/>
            <person name="Brinkac L.M."/>
            <person name="Haft D.H."/>
            <person name="Selengut J.D."/>
            <person name="Sanka R."/>
            <person name="DePew J."/>
            <person name="Purushe J."/>
            <person name="Hartskeerl R.A."/>
            <person name="Ahmed A."/>
            <person name="van der Linden H."/>
            <person name="Goris M.G.A."/>
            <person name="Vinetz J.M."/>
            <person name="Sutton G.G."/>
            <person name="Nierman W.C."/>
            <person name="Fouts D.E."/>
        </authorList>
    </citation>
    <scope>NUCLEOTIDE SEQUENCE [LARGE SCALE GENOMIC DNA]</scope>
    <source>
        <strain evidence="10">LT 11-33</strain>
    </source>
</reference>
<keyword evidence="5 8" id="KW-0812">Transmembrane</keyword>
<comment type="subcellular location">
    <subcellularLocation>
        <location evidence="1">Cell membrane</location>
        <topology evidence="1">Multi-pass membrane protein</topology>
    </subcellularLocation>
</comment>
<evidence type="ECO:0000256" key="8">
    <source>
        <dbReference type="SAM" id="Phobius"/>
    </source>
</evidence>
<dbReference type="GO" id="GO:0005886">
    <property type="term" value="C:plasma membrane"/>
    <property type="evidence" value="ECO:0007669"/>
    <property type="project" value="UniProtKB-SubCell"/>
</dbReference>
<evidence type="ECO:0000256" key="2">
    <source>
        <dbReference type="ARBA" id="ARBA00022475"/>
    </source>
</evidence>
<dbReference type="InterPro" id="IPR050297">
    <property type="entry name" value="LipidA_mod_glycosyltrf_83"/>
</dbReference>
<feature type="transmembrane region" description="Helical" evidence="8">
    <location>
        <begin position="185"/>
        <end position="203"/>
    </location>
</feature>
<dbReference type="EMBL" id="AOGW02000010">
    <property type="protein sequence ID" value="EMY61369.1"/>
    <property type="molecule type" value="Genomic_DNA"/>
</dbReference>
<dbReference type="GO" id="GO:0009103">
    <property type="term" value="P:lipopolysaccharide biosynthetic process"/>
    <property type="evidence" value="ECO:0007669"/>
    <property type="project" value="UniProtKB-ARBA"/>
</dbReference>
<keyword evidence="4" id="KW-0808">Transferase</keyword>
<dbReference type="Proteomes" id="UP000012371">
    <property type="component" value="Unassembled WGS sequence"/>
</dbReference>
<protein>
    <submittedName>
        <fullName evidence="10">Dolichyl-phosphate-mannose-protein mannosyltransferase</fullName>
    </submittedName>
</protein>
<keyword evidence="2" id="KW-1003">Cell membrane</keyword>
<feature type="transmembrane region" description="Helical" evidence="8">
    <location>
        <begin position="66"/>
        <end position="83"/>
    </location>
</feature>
<feature type="transmembrane region" description="Helical" evidence="8">
    <location>
        <begin position="284"/>
        <end position="302"/>
    </location>
</feature>
<accession>N1VNW5</accession>
<feature type="transmembrane region" description="Helical" evidence="8">
    <location>
        <begin position="120"/>
        <end position="137"/>
    </location>
</feature>
<sequence length="486" mass="56262">MSLPIFFGIFYFIILTIINTTGGYGIFVDEYYYLACSKRLSWGYVDQPPFSIFLLSLFRIDGNSILFLRFIPAVFAGFSVFLVGNLTQRFSSQRFAIVLPCFATMTMPVLQVIFGFYSMNAIEVFFVVLLVTISIQLKDSPKHWMSLGVVIGLGVMNKHTFVLYVLAVLIPYVWIHFKSVYKNRFFYLGAVIAVVIVLPNLIWQYHYEFPSLEFYKNAYKMKNINLSLFQIIFDQILSVNPATLPLWICGIYFFLKNKEFRYLGIAYLLLLGLFLFFKSSRPDRIASFYPILFAGGSAFILSDLWKKVLLSLILIVGIVLSPVGLPILPLPLLSRYVDILGVVPKIEAGNRTLLPQWFADRLDWQEFYFQVDKSLLSLSQEELKETAIVGNFYGQAGSLEFYKIRIPVISGHNNYYLWLEELKINPKHLVVTSEETAKILEPFFQEKQLIGTYSRQYTMESEIPIYVLKKSRVNIKDTYSLFKFYR</sequence>
<dbReference type="RefSeq" id="WP_002974040.1">
    <property type="nucleotide sequence ID" value="NZ_AOGW02000010.1"/>
</dbReference>
<dbReference type="PANTHER" id="PTHR33908">
    <property type="entry name" value="MANNOSYLTRANSFERASE YKCB-RELATED"/>
    <property type="match status" value="1"/>
</dbReference>
<organism evidence="10 11">
    <name type="scientific">Leptospira terpstrae serovar Hualin str. LT 11-33 = ATCC 700639</name>
    <dbReference type="NCBI Taxonomy" id="1257025"/>
    <lineage>
        <taxon>Bacteria</taxon>
        <taxon>Pseudomonadati</taxon>
        <taxon>Spirochaetota</taxon>
        <taxon>Spirochaetia</taxon>
        <taxon>Leptospirales</taxon>
        <taxon>Leptospiraceae</taxon>
        <taxon>Leptospira</taxon>
    </lineage>
</organism>
<comment type="caution">
    <text evidence="10">The sequence shown here is derived from an EMBL/GenBank/DDBJ whole genome shotgun (WGS) entry which is preliminary data.</text>
</comment>
<evidence type="ECO:0000259" key="9">
    <source>
        <dbReference type="Pfam" id="PF13231"/>
    </source>
</evidence>
<dbReference type="PANTHER" id="PTHR33908:SF11">
    <property type="entry name" value="MEMBRANE PROTEIN"/>
    <property type="match status" value="1"/>
</dbReference>
<feature type="transmembrane region" description="Helical" evidence="8">
    <location>
        <begin position="149"/>
        <end position="173"/>
    </location>
</feature>
<evidence type="ECO:0000313" key="11">
    <source>
        <dbReference type="Proteomes" id="UP000012371"/>
    </source>
</evidence>
<feature type="domain" description="Glycosyltransferase RgtA/B/C/D-like" evidence="9">
    <location>
        <begin position="46"/>
        <end position="203"/>
    </location>
</feature>
<keyword evidence="11" id="KW-1185">Reference proteome</keyword>
<evidence type="ECO:0000256" key="1">
    <source>
        <dbReference type="ARBA" id="ARBA00004651"/>
    </source>
</evidence>